<gene>
    <name evidence="4" type="ORF">AKG39_10160</name>
</gene>
<dbReference type="PROSITE" id="PS00816">
    <property type="entry name" value="AIPM_HOMOCIT_SYNTH_2"/>
    <property type="match status" value="1"/>
</dbReference>
<dbReference type="RefSeq" id="WP_050740280.1">
    <property type="nucleotide sequence ID" value="NZ_LGYO01000022.1"/>
</dbReference>
<accession>A0A0L6U0E3</accession>
<dbReference type="Pfam" id="PF00682">
    <property type="entry name" value="HMGL-like"/>
    <property type="match status" value="1"/>
</dbReference>
<dbReference type="GO" id="GO:0019752">
    <property type="term" value="P:carboxylic acid metabolic process"/>
    <property type="evidence" value="ECO:0007669"/>
    <property type="project" value="InterPro"/>
</dbReference>
<dbReference type="EMBL" id="LGYO01000022">
    <property type="protein sequence ID" value="KNZ41963.1"/>
    <property type="molecule type" value="Genomic_DNA"/>
</dbReference>
<organism evidence="4 5">
    <name type="scientific">Acetobacterium bakii</name>
    <dbReference type="NCBI Taxonomy" id="52689"/>
    <lineage>
        <taxon>Bacteria</taxon>
        <taxon>Bacillati</taxon>
        <taxon>Bacillota</taxon>
        <taxon>Clostridia</taxon>
        <taxon>Eubacteriales</taxon>
        <taxon>Eubacteriaceae</taxon>
        <taxon>Acetobacterium</taxon>
    </lineage>
</organism>
<proteinExistence type="inferred from homology"/>
<evidence type="ECO:0000313" key="4">
    <source>
        <dbReference type="EMBL" id="KNZ41963.1"/>
    </source>
</evidence>
<evidence type="ECO:0000256" key="2">
    <source>
        <dbReference type="RuleBase" id="RU003523"/>
    </source>
</evidence>
<dbReference type="InterPro" id="IPR000891">
    <property type="entry name" value="PYR_CT"/>
</dbReference>
<dbReference type="InterPro" id="IPR002034">
    <property type="entry name" value="AIPM/Hcit_synth_CS"/>
</dbReference>
<dbReference type="PANTHER" id="PTHR42880">
    <property type="entry name" value="HOMOCITRATE SYNTHASE"/>
    <property type="match status" value="1"/>
</dbReference>
<keyword evidence="5" id="KW-1185">Reference proteome</keyword>
<protein>
    <recommendedName>
        <fullName evidence="3">Pyruvate carboxyltransferase domain-containing protein</fullName>
    </recommendedName>
</protein>
<dbReference type="PROSITE" id="PS50991">
    <property type="entry name" value="PYR_CT"/>
    <property type="match status" value="1"/>
</dbReference>
<sequence length="270" mass="29914">MAIEKKYIVDTTLRDGEQSPGIAFTLREKVSIAKALDKMGISRIEAGVPAMGQDERRAFEKIKLSCEKAEIVAWNRMNLEDIQASIDCGADIIHICVPASTLLIKEKLRKTNNVILEMIEVCADTIHKANKIFTIGLEDASRADWFFVEQIIQKAKDLKASTIRFADTVGILTPGTCNDFVKKLNTGIDLEIHMHNDLGMAVANSVSGTLSGAKYIDCTLFGIGERAGNCNLEHFLEVLDGQFNFGISLENLRRQQTKLKPIIFKTPSIV</sequence>
<dbReference type="PATRIC" id="fig|52689.4.peg.1245"/>
<name>A0A0L6U0E3_9FIRM</name>
<evidence type="ECO:0000259" key="3">
    <source>
        <dbReference type="PROSITE" id="PS50991"/>
    </source>
</evidence>
<dbReference type="SUPFAM" id="SSF51569">
    <property type="entry name" value="Aldolase"/>
    <property type="match status" value="1"/>
</dbReference>
<dbReference type="OrthoDB" id="9804858at2"/>
<dbReference type="Gene3D" id="3.20.20.70">
    <property type="entry name" value="Aldolase class I"/>
    <property type="match status" value="1"/>
</dbReference>
<feature type="domain" description="Pyruvate carboxyltransferase" evidence="3">
    <location>
        <begin position="6"/>
        <end position="253"/>
    </location>
</feature>
<dbReference type="PANTHER" id="PTHR42880:SF1">
    <property type="entry name" value="ISOPROPYLMALATE_HOMOCITRATE_CITRAMALATE SYNTHASE FAMILY PROTEIN"/>
    <property type="match status" value="1"/>
</dbReference>
<comment type="caution">
    <text evidence="4">The sequence shown here is derived from an EMBL/GenBank/DDBJ whole genome shotgun (WGS) entry which is preliminary data.</text>
</comment>
<keyword evidence="1 2" id="KW-0808">Transferase</keyword>
<evidence type="ECO:0000313" key="5">
    <source>
        <dbReference type="Proteomes" id="UP000036873"/>
    </source>
</evidence>
<dbReference type="GO" id="GO:0046912">
    <property type="term" value="F:acyltransferase activity, acyl groups converted into alkyl on transfer"/>
    <property type="evidence" value="ECO:0007669"/>
    <property type="project" value="InterPro"/>
</dbReference>
<dbReference type="AlphaFoldDB" id="A0A0L6U0E3"/>
<dbReference type="InterPro" id="IPR013785">
    <property type="entry name" value="Aldolase_TIM"/>
</dbReference>
<dbReference type="Proteomes" id="UP000036873">
    <property type="component" value="Unassembled WGS sequence"/>
</dbReference>
<comment type="similarity">
    <text evidence="2">Belongs to the alpha-IPM synthase/homocitrate synthase family.</text>
</comment>
<dbReference type="PROSITE" id="PS00815">
    <property type="entry name" value="AIPM_HOMOCIT_SYNTH_1"/>
    <property type="match status" value="1"/>
</dbReference>
<reference evidence="5" key="1">
    <citation type="submission" date="2015-07" db="EMBL/GenBank/DDBJ databases">
        <title>Draft genome sequence of Acetobacterium bakii DSM 8293, a potential psychrophilic chemical producer through syngas fermentation.</title>
        <authorList>
            <person name="Song Y."/>
            <person name="Hwang S."/>
            <person name="Cho B.-K."/>
        </authorList>
    </citation>
    <scope>NUCLEOTIDE SEQUENCE [LARGE SCALE GENOMIC DNA]</scope>
    <source>
        <strain evidence="5">DSM 8239</strain>
    </source>
</reference>
<dbReference type="STRING" id="52689.AKG39_10160"/>
<evidence type="ECO:0000256" key="1">
    <source>
        <dbReference type="ARBA" id="ARBA00022679"/>
    </source>
</evidence>